<dbReference type="Pfam" id="PF17645">
    <property type="entry name" value="Amdase"/>
    <property type="match status" value="1"/>
</dbReference>
<evidence type="ECO:0000313" key="2">
    <source>
        <dbReference type="Proteomes" id="UP001629392"/>
    </source>
</evidence>
<dbReference type="Gene3D" id="3.40.50.12500">
    <property type="match status" value="1"/>
</dbReference>
<protein>
    <submittedName>
        <fullName evidence="1">Aspartate/glutamate racemase family protein</fullName>
    </submittedName>
</protein>
<evidence type="ECO:0000313" key="1">
    <source>
        <dbReference type="EMBL" id="MFM0717782.1"/>
    </source>
</evidence>
<dbReference type="InterPro" id="IPR053714">
    <property type="entry name" value="Iso_Racemase_Enz_sf"/>
</dbReference>
<proteinExistence type="predicted"/>
<dbReference type="Proteomes" id="UP001629392">
    <property type="component" value="Unassembled WGS sequence"/>
</dbReference>
<name>A0ABW9EFJ2_9BURK</name>
<dbReference type="PIRSF" id="PIRSF015736">
    <property type="entry name" value="MI"/>
    <property type="match status" value="1"/>
</dbReference>
<organism evidence="1 2">
    <name type="scientific">Paraburkholderia strydomiana</name>
    <dbReference type="NCBI Taxonomy" id="1245417"/>
    <lineage>
        <taxon>Bacteria</taxon>
        <taxon>Pseudomonadati</taxon>
        <taxon>Pseudomonadota</taxon>
        <taxon>Betaproteobacteria</taxon>
        <taxon>Burkholderiales</taxon>
        <taxon>Burkholderiaceae</taxon>
        <taxon>Paraburkholderia</taxon>
    </lineage>
</organism>
<reference evidence="1 2" key="1">
    <citation type="journal article" date="2024" name="Chem. Sci.">
        <title>Discovery of megapolipeptins by genome mining of a Burkholderiales bacteria collection.</title>
        <authorList>
            <person name="Paulo B.S."/>
            <person name="Recchia M.J.J."/>
            <person name="Lee S."/>
            <person name="Fergusson C.H."/>
            <person name="Romanowski S.B."/>
            <person name="Hernandez A."/>
            <person name="Krull N."/>
            <person name="Liu D.Y."/>
            <person name="Cavanagh H."/>
            <person name="Bos A."/>
            <person name="Gray C.A."/>
            <person name="Murphy B.T."/>
            <person name="Linington R.G."/>
            <person name="Eustaquio A.S."/>
        </authorList>
    </citation>
    <scope>NUCLEOTIDE SEQUENCE [LARGE SCALE GENOMIC DNA]</scope>
    <source>
        <strain evidence="1 2">RL17-350-BIC-E</strain>
    </source>
</reference>
<keyword evidence="2" id="KW-1185">Reference proteome</keyword>
<gene>
    <name evidence="1" type="ORF">PQQ73_15735</name>
</gene>
<dbReference type="InterPro" id="IPR026286">
    <property type="entry name" value="MaiA/AMDase"/>
</dbReference>
<dbReference type="EMBL" id="JAQQCL010000010">
    <property type="protein sequence ID" value="MFM0717782.1"/>
    <property type="molecule type" value="Genomic_DNA"/>
</dbReference>
<comment type="caution">
    <text evidence="1">The sequence shown here is derived from an EMBL/GenBank/DDBJ whole genome shotgun (WGS) entry which is preliminary data.</text>
</comment>
<dbReference type="PANTHER" id="PTHR40267">
    <property type="entry name" value="BLR3294 PROTEIN"/>
    <property type="match status" value="1"/>
</dbReference>
<dbReference type="RefSeq" id="WP_408144698.1">
    <property type="nucleotide sequence ID" value="NZ_JAQQCJ010000010.1"/>
</dbReference>
<accession>A0ABW9EFJ2</accession>
<sequence>MSRRIRLGILTPSSNTSLEPLTQAMIAGLPEVSVHFSRFSVTQIALSADALGQFQHERILDAARLLADAHVDMIGWSGTSAGWLGFAQDEALCAAITAATGVPASTSVLALNRALKAFGIQRLGLVSPYLASVQQKIVANYASLGIDAGCESHLELQENFAFALVDEATLDRQVADVVARGAQAVATFCTNLYAAHRVAHWEAQHGVPVFDTVTTVVWDMLRRCGIDTRRLAGWGRLVQEI</sequence>
<dbReference type="PANTHER" id="PTHR40267:SF1">
    <property type="entry name" value="BLR3294 PROTEIN"/>
    <property type="match status" value="1"/>
</dbReference>